<dbReference type="Proteomes" id="UP000292957">
    <property type="component" value="Unassembled WGS sequence"/>
</dbReference>
<dbReference type="EMBL" id="ML143389">
    <property type="protein sequence ID" value="TBU33991.1"/>
    <property type="molecule type" value="Genomic_DNA"/>
</dbReference>
<dbReference type="InterPro" id="IPR001810">
    <property type="entry name" value="F-box_dom"/>
</dbReference>
<evidence type="ECO:0000259" key="1">
    <source>
        <dbReference type="Pfam" id="PF12937"/>
    </source>
</evidence>
<sequence length="128" mass="14230">MATGTQEGSQSGSLVLALAQTMLGTVQQWHEAVKAGNRIIGAIEILEDLDELLTRTTIATRCLRNALCPANHLPSEVLRLIFFFIPRMLPLTDELRPSSDRHIHVEDLVPITAVCRYWRDVAVITPSL</sequence>
<organism evidence="2">
    <name type="scientific">Dichomitus squalens</name>
    <dbReference type="NCBI Taxonomy" id="114155"/>
    <lineage>
        <taxon>Eukaryota</taxon>
        <taxon>Fungi</taxon>
        <taxon>Dikarya</taxon>
        <taxon>Basidiomycota</taxon>
        <taxon>Agaricomycotina</taxon>
        <taxon>Agaricomycetes</taxon>
        <taxon>Polyporales</taxon>
        <taxon>Polyporaceae</taxon>
        <taxon>Dichomitus</taxon>
    </lineage>
</organism>
<protein>
    <recommendedName>
        <fullName evidence="1">F-box domain-containing protein</fullName>
    </recommendedName>
</protein>
<evidence type="ECO:0000313" key="2">
    <source>
        <dbReference type="EMBL" id="TBU33991.1"/>
    </source>
</evidence>
<gene>
    <name evidence="2" type="ORF">BD311DRAFT_840384</name>
</gene>
<dbReference type="Gene3D" id="1.20.1280.50">
    <property type="match status" value="1"/>
</dbReference>
<name>A0A4Q9N4M2_9APHY</name>
<dbReference type="Pfam" id="PF12937">
    <property type="entry name" value="F-box-like"/>
    <property type="match status" value="1"/>
</dbReference>
<accession>A0A4Q9N4M2</accession>
<reference evidence="2" key="1">
    <citation type="submission" date="2019-01" db="EMBL/GenBank/DDBJ databases">
        <title>Draft genome sequences of three monokaryotic isolates of the white-rot basidiomycete fungus Dichomitus squalens.</title>
        <authorList>
            <consortium name="DOE Joint Genome Institute"/>
            <person name="Lopez S.C."/>
            <person name="Andreopoulos B."/>
            <person name="Pangilinan J."/>
            <person name="Lipzen A."/>
            <person name="Riley R."/>
            <person name="Ahrendt S."/>
            <person name="Ng V."/>
            <person name="Barry K."/>
            <person name="Daum C."/>
            <person name="Grigoriev I.V."/>
            <person name="Hilden K.S."/>
            <person name="Makela M.R."/>
            <person name="de Vries R.P."/>
        </authorList>
    </citation>
    <scope>NUCLEOTIDE SEQUENCE [LARGE SCALE GENOMIC DNA]</scope>
    <source>
        <strain evidence="2">OM18370.1</strain>
    </source>
</reference>
<feature type="domain" description="F-box" evidence="1">
    <location>
        <begin position="71"/>
        <end position="123"/>
    </location>
</feature>
<dbReference type="AlphaFoldDB" id="A0A4Q9N4M2"/>
<dbReference type="OrthoDB" id="2745018at2759"/>
<proteinExistence type="predicted"/>